<organism evidence="2 4">
    <name type="scientific">Lactobacillus mulieris</name>
    <dbReference type="NCBI Taxonomy" id="2508708"/>
    <lineage>
        <taxon>Bacteria</taxon>
        <taxon>Bacillati</taxon>
        <taxon>Bacillota</taxon>
        <taxon>Bacilli</taxon>
        <taxon>Lactobacillales</taxon>
        <taxon>Lactobacillaceae</taxon>
        <taxon>Lactobacillus</taxon>
    </lineage>
</organism>
<name>A0AAW5WZ20_9LACO</name>
<dbReference type="EMBL" id="JAKHEY010000017">
    <property type="protein sequence ID" value="MCZ9678977.1"/>
    <property type="molecule type" value="Genomic_DNA"/>
</dbReference>
<evidence type="ECO:0000313" key="3">
    <source>
        <dbReference type="Proteomes" id="UP001211420"/>
    </source>
</evidence>
<keyword evidence="3" id="KW-1185">Reference proteome</keyword>
<gene>
    <name evidence="1" type="ORF">L2772_08225</name>
    <name evidence="2" type="ORF">L2Z99_07925</name>
</gene>
<evidence type="ECO:0000313" key="4">
    <source>
        <dbReference type="Proteomes" id="UP001211566"/>
    </source>
</evidence>
<protein>
    <submittedName>
        <fullName evidence="2">Uncharacterized protein</fullName>
    </submittedName>
</protein>
<reference evidence="1 3" key="2">
    <citation type="submission" date="2022-01" db="EMBL/GenBank/DDBJ databases">
        <title>VMRC isolate genome collection.</title>
        <authorList>
            <person name="France M."/>
            <person name="Rutt L."/>
            <person name="Humphrys M."/>
            <person name="Ravel J."/>
        </authorList>
    </citation>
    <scope>NUCLEOTIDE SEQUENCE [LARGE SCALE GENOMIC DNA]</scope>
    <source>
        <strain evidence="1 3">C0172B4</strain>
    </source>
</reference>
<evidence type="ECO:0000313" key="2">
    <source>
        <dbReference type="EMBL" id="MCZ9678977.1"/>
    </source>
</evidence>
<dbReference type="Proteomes" id="UP001211566">
    <property type="component" value="Unassembled WGS sequence"/>
</dbReference>
<dbReference type="EMBL" id="JAKHPW010000016">
    <property type="protein sequence ID" value="MCZ3622829.1"/>
    <property type="molecule type" value="Genomic_DNA"/>
</dbReference>
<comment type="caution">
    <text evidence="2">The sequence shown here is derived from an EMBL/GenBank/DDBJ whole genome shotgun (WGS) entry which is preliminary data.</text>
</comment>
<accession>A0AAW5WZ20</accession>
<evidence type="ECO:0000313" key="1">
    <source>
        <dbReference type="EMBL" id="MCZ3622829.1"/>
    </source>
</evidence>
<proteinExistence type="predicted"/>
<sequence length="115" mass="12560">MAFKINFTADQVFDGCTMLVVSVQKRKASTEYNNSEDVKKYPFLVRLVVSDDSNGLNQGQQVAVKLKSAESLKTGQIFIFKDTTGASIPNGNVNFWSRGGYVQLSVKGDCLNAGN</sequence>
<reference evidence="2" key="1">
    <citation type="submission" date="2022-01" db="EMBL/GenBank/DDBJ databases">
        <title>STING isolate genome collection.</title>
        <authorList>
            <person name="France M."/>
            <person name="Rutt L."/>
            <person name="Humphrys M."/>
            <person name="Ravel J."/>
        </authorList>
    </citation>
    <scope>NUCLEOTIDE SEQUENCE</scope>
    <source>
        <strain evidence="2">C0081E5</strain>
    </source>
</reference>
<dbReference type="AlphaFoldDB" id="A0AAW5WZ20"/>
<dbReference type="RefSeq" id="WP_269255166.1">
    <property type="nucleotide sequence ID" value="NZ_JAKHEY010000017.1"/>
</dbReference>
<dbReference type="Proteomes" id="UP001211420">
    <property type="component" value="Unassembled WGS sequence"/>
</dbReference>